<dbReference type="PANTHER" id="PTHR31198">
    <property type="entry name" value="COILED-COIL DOMAIN-CONTAINING PROTEIN 84"/>
    <property type="match status" value="1"/>
</dbReference>
<keyword evidence="3" id="KW-1185">Reference proteome</keyword>
<evidence type="ECO:0000256" key="1">
    <source>
        <dbReference type="SAM" id="MobiDB-lite"/>
    </source>
</evidence>
<dbReference type="AlphaFoldDB" id="A0ABC9XR55"/>
<reference evidence="2 3" key="1">
    <citation type="submission" date="2024-06" db="EMBL/GenBank/DDBJ databases">
        <title>The draft genome of Grus japonensis, version 3.</title>
        <authorList>
            <person name="Nabeshima K."/>
            <person name="Suzuki S."/>
            <person name="Onuma M."/>
        </authorList>
    </citation>
    <scope>NUCLEOTIDE SEQUENCE [LARGE SCALE GENOMIC DNA]</scope>
    <source>
        <strain evidence="2 3">451A</strain>
    </source>
</reference>
<proteinExistence type="predicted"/>
<comment type="caution">
    <text evidence="2">The sequence shown here is derived from an EMBL/GenBank/DDBJ whole genome shotgun (WGS) entry which is preliminary data.</text>
</comment>
<dbReference type="PANTHER" id="PTHR31198:SF1">
    <property type="entry name" value="CENTROSOMAL AT-AC SPLICING FACTOR"/>
    <property type="match status" value="1"/>
</dbReference>
<organism evidence="2 3">
    <name type="scientific">Grus japonensis</name>
    <name type="common">Japanese crane</name>
    <name type="synonym">Red-crowned crane</name>
    <dbReference type="NCBI Taxonomy" id="30415"/>
    <lineage>
        <taxon>Eukaryota</taxon>
        <taxon>Metazoa</taxon>
        <taxon>Chordata</taxon>
        <taxon>Craniata</taxon>
        <taxon>Vertebrata</taxon>
        <taxon>Euteleostomi</taxon>
        <taxon>Archelosauria</taxon>
        <taxon>Archosauria</taxon>
        <taxon>Dinosauria</taxon>
        <taxon>Saurischia</taxon>
        <taxon>Theropoda</taxon>
        <taxon>Coelurosauria</taxon>
        <taxon>Aves</taxon>
        <taxon>Neognathae</taxon>
        <taxon>Neoaves</taxon>
        <taxon>Gruiformes</taxon>
        <taxon>Gruidae</taxon>
        <taxon>Grus</taxon>
    </lineage>
</organism>
<dbReference type="Proteomes" id="UP001623348">
    <property type="component" value="Unassembled WGS sequence"/>
</dbReference>
<feature type="region of interest" description="Disordered" evidence="1">
    <location>
        <begin position="352"/>
        <end position="401"/>
    </location>
</feature>
<protein>
    <submittedName>
        <fullName evidence="2">Centrosomal AT-AC splicing factor</fullName>
    </submittedName>
</protein>
<dbReference type="InterPro" id="IPR028015">
    <property type="entry name" value="CCDC84-like"/>
</dbReference>
<gene>
    <name evidence="2" type="ORF">GRJ2_002443300</name>
</gene>
<accession>A0ABC9XR55</accession>
<dbReference type="SUPFAM" id="SSF46785">
    <property type="entry name" value="Winged helix' DNA-binding domain"/>
    <property type="match status" value="1"/>
</dbReference>
<dbReference type="InterPro" id="IPR036388">
    <property type="entry name" value="WH-like_DNA-bd_sf"/>
</dbReference>
<dbReference type="EMBL" id="BAAFJT010000024">
    <property type="protein sequence ID" value="GAB0199779.1"/>
    <property type="molecule type" value="Genomic_DNA"/>
</dbReference>
<name>A0ABC9XR55_GRUJA</name>
<dbReference type="InterPro" id="IPR036390">
    <property type="entry name" value="WH_DNA-bd_sf"/>
</dbReference>
<dbReference type="Pfam" id="PF14968">
    <property type="entry name" value="CCDC84"/>
    <property type="match status" value="1"/>
</dbReference>
<evidence type="ECO:0000313" key="3">
    <source>
        <dbReference type="Proteomes" id="UP001623348"/>
    </source>
</evidence>
<dbReference type="Gene3D" id="1.10.10.10">
    <property type="entry name" value="Winged helix-like DNA-binding domain superfamily/Winged helix DNA-binding domain"/>
    <property type="match status" value="1"/>
</dbReference>
<feature type="compositionally biased region" description="Polar residues" evidence="1">
    <location>
        <begin position="58"/>
        <end position="68"/>
    </location>
</feature>
<feature type="region of interest" description="Disordered" evidence="1">
    <location>
        <begin position="298"/>
        <end position="340"/>
    </location>
</feature>
<sequence length="453" mass="50690">MAEELKLTITTEELLQEPGIQPHLWMWVNPSLVCPIPGSPGVDLARSDSPVASFAGATETSSPNTSWDYSDRDGSEEDALLSSSEAGKLTEDEDASCVNTPVPQEMPEAPELKAMPTPWKSAVLRPQSLKLKCPRQTSTKIEGGWPRPPLNYCILITLALCNSTSGSLTVQQIYQFTRYPLFSQFLVQNKGKRDDEGVRRDGRRGGLALLQAGLLQHLAGPEHRRETARFWRENRAEAALRERFLVSAEEYDRFAEAMERALAAHQRREEERIRQMAAGIREAERRQRETVQAALQLQTEPELCAGPSVCSPPAGPGRDSSQDAEQPGPSGMQTGPDLNWTESGQALTFIGHQETEGKGNVHTGAKPPWLTEEEEEEDGSKRQIGPSYEEFLKQKEKQKLKKLPAERVGANFDHTSQTGDSWLPSFGRVWNHGRRWQSRHQFRTESGEKKKKK</sequence>
<evidence type="ECO:0000313" key="2">
    <source>
        <dbReference type="EMBL" id="GAB0199779.1"/>
    </source>
</evidence>
<feature type="region of interest" description="Disordered" evidence="1">
    <location>
        <begin position="53"/>
        <end position="102"/>
    </location>
</feature>